<dbReference type="GeneID" id="90038149"/>
<dbReference type="PANTHER" id="PTHR28527:SF1">
    <property type="entry name" value="SWI5-DEPENDENT RECOMBINATION DNA REPAIR PROTEIN 1"/>
    <property type="match status" value="1"/>
</dbReference>
<dbReference type="EMBL" id="JBBJBU010000006">
    <property type="protein sequence ID" value="KAK7204932.1"/>
    <property type="molecule type" value="Genomic_DNA"/>
</dbReference>
<proteinExistence type="predicted"/>
<evidence type="ECO:0000313" key="1">
    <source>
        <dbReference type="EMBL" id="KAK7204932.1"/>
    </source>
</evidence>
<dbReference type="Proteomes" id="UP001498771">
    <property type="component" value="Unassembled WGS sequence"/>
</dbReference>
<evidence type="ECO:0000313" key="2">
    <source>
        <dbReference type="Proteomes" id="UP001498771"/>
    </source>
</evidence>
<organism evidence="1 2">
    <name type="scientific">Myxozyma melibiosi</name>
    <dbReference type="NCBI Taxonomy" id="54550"/>
    <lineage>
        <taxon>Eukaryota</taxon>
        <taxon>Fungi</taxon>
        <taxon>Dikarya</taxon>
        <taxon>Ascomycota</taxon>
        <taxon>Saccharomycotina</taxon>
        <taxon>Lipomycetes</taxon>
        <taxon>Lipomycetales</taxon>
        <taxon>Lipomycetaceae</taxon>
        <taxon>Myxozyma</taxon>
    </lineage>
</organism>
<accession>A0ABR1F558</accession>
<gene>
    <name evidence="1" type="ORF">BZA70DRAFT_278703</name>
</gene>
<keyword evidence="2" id="KW-1185">Reference proteome</keyword>
<protein>
    <submittedName>
        <fullName evidence="1">Uncharacterized protein</fullName>
    </submittedName>
</protein>
<dbReference type="Gene3D" id="6.10.140.1020">
    <property type="match status" value="1"/>
</dbReference>
<comment type="caution">
    <text evidence="1">The sequence shown here is derived from an EMBL/GenBank/DDBJ whole genome shotgun (WGS) entry which is preliminary data.</text>
</comment>
<reference evidence="1 2" key="1">
    <citation type="submission" date="2024-03" db="EMBL/GenBank/DDBJ databases">
        <title>Genome-scale model development and genomic sequencing of the oleaginous clade Lipomyces.</title>
        <authorList>
            <consortium name="Lawrence Berkeley National Laboratory"/>
            <person name="Czajka J.J."/>
            <person name="Han Y."/>
            <person name="Kim J."/>
            <person name="Mondo S.J."/>
            <person name="Hofstad B.A."/>
            <person name="Robles A."/>
            <person name="Haridas S."/>
            <person name="Riley R."/>
            <person name="LaButti K."/>
            <person name="Pangilinan J."/>
            <person name="Andreopoulos W."/>
            <person name="Lipzen A."/>
            <person name="Yan J."/>
            <person name="Wang M."/>
            <person name="Ng V."/>
            <person name="Grigoriev I.V."/>
            <person name="Spatafora J.W."/>
            <person name="Magnuson J.K."/>
            <person name="Baker S.E."/>
            <person name="Pomraning K.R."/>
        </authorList>
    </citation>
    <scope>NUCLEOTIDE SEQUENCE [LARGE SCALE GENOMIC DNA]</scope>
    <source>
        <strain evidence="1 2">Phaff 52-87</strain>
    </source>
</reference>
<name>A0ABR1F558_9ASCO</name>
<sequence>MSLFYCLERKTVDPILIKQESSLDLTLRHVRTRLQQISQAEKHERATVTLPSGATISEEKSLVQLTDKWRTASQAAAKYLFELAQERVAKMGGVAEFKRRTRKRGFDDDDDDDYYGEGGKEAQLRKRLGLEGNEAEFRRLRDEYDYDVSMHQIKKDEDEDVATGGGEEEFTMEMMLESLNVEYSVVFPRE</sequence>
<dbReference type="PANTHER" id="PTHR28527">
    <property type="entry name" value="MATING-TYPE SWITCHING PROTEIN SWI2-RELATED"/>
    <property type="match status" value="1"/>
</dbReference>
<dbReference type="RefSeq" id="XP_064767965.1">
    <property type="nucleotide sequence ID" value="XM_064912637.1"/>
</dbReference>